<dbReference type="RefSeq" id="WP_014219296.1">
    <property type="nucleotide sequence ID" value="NC_016609.1"/>
</dbReference>
<protein>
    <submittedName>
        <fullName evidence="1">Uncharacterized protein</fullName>
    </submittedName>
</protein>
<dbReference type="HOGENOM" id="CLU_890890_0_0_10"/>
<sequence>MARNIYASFICLLLNFFISDGYAQNRYTLPQLTPHSPNAASLGKYGDIPVSLNNGMANISIPLFDVKIGSFDLPVTLSYHNNGLKTNEIPSWVGLGWDISSFGVINIQTRGNGDFADEGNGMFSTIIPSQQKLQKYLQNQMTDQEKYDYVEGVIRGDYDSEYDLYSYSFLGQSGSFYLDANQNIICVPQSNLKITKEIDGFTIVDERGNKYYFGLAEHTESTPFPENDLYARKSFNGTGSYLLSYITTSDNRTISFGYTQYPFNYHTTSEYAKAYNRPKFKTECPDNSYVSTQTNIYLTNCVSGMNTTNVAG</sequence>
<proteinExistence type="predicted"/>
<evidence type="ECO:0000313" key="1">
    <source>
        <dbReference type="EMBL" id="AEV99382.1"/>
    </source>
</evidence>
<dbReference type="eggNOG" id="COG3209">
    <property type="taxonomic scope" value="Bacteria"/>
</dbReference>
<dbReference type="EMBL" id="CP003178">
    <property type="protein sequence ID" value="AEV99382.1"/>
    <property type="molecule type" value="Genomic_DNA"/>
</dbReference>
<dbReference type="OrthoDB" id="680656at2"/>
<dbReference type="Proteomes" id="UP000005438">
    <property type="component" value="Chromosome"/>
</dbReference>
<name>G8TDE2_NIAKG</name>
<dbReference type="PATRIC" id="fig|700598.3.peg.3137"/>
<dbReference type="AlphaFoldDB" id="G8TDE2"/>
<dbReference type="KEGG" id="nko:Niako_3052"/>
<accession>G8TDE2</accession>
<dbReference type="STRING" id="700598.Niako_3052"/>
<reference evidence="1 2" key="1">
    <citation type="submission" date="2011-12" db="EMBL/GenBank/DDBJ databases">
        <title>The complete genome of Niastella koreensis GR20-10.</title>
        <authorList>
            <consortium name="US DOE Joint Genome Institute (JGI-PGF)"/>
            <person name="Lucas S."/>
            <person name="Han J."/>
            <person name="Lapidus A."/>
            <person name="Bruce D."/>
            <person name="Goodwin L."/>
            <person name="Pitluck S."/>
            <person name="Peters L."/>
            <person name="Kyrpides N."/>
            <person name="Mavromatis K."/>
            <person name="Ivanova N."/>
            <person name="Mikhailova N."/>
            <person name="Davenport K."/>
            <person name="Saunders E."/>
            <person name="Detter J.C."/>
            <person name="Tapia R."/>
            <person name="Han C."/>
            <person name="Land M."/>
            <person name="Hauser L."/>
            <person name="Markowitz V."/>
            <person name="Cheng J.-F."/>
            <person name="Hugenholtz P."/>
            <person name="Woyke T."/>
            <person name="Wu D."/>
            <person name="Tindall B."/>
            <person name="Pomrenke H."/>
            <person name="Brambilla E."/>
            <person name="Klenk H.-P."/>
            <person name="Eisen J.A."/>
        </authorList>
    </citation>
    <scope>NUCLEOTIDE SEQUENCE [LARGE SCALE GENOMIC DNA]</scope>
    <source>
        <strain evidence="2">DSM 17620 / KACC 11465 / NBRC 106392 / GR20-10</strain>
    </source>
</reference>
<organism evidence="1 2">
    <name type="scientific">Niastella koreensis (strain DSM 17620 / KACC 11465 / NBRC 106392 / GR20-10)</name>
    <dbReference type="NCBI Taxonomy" id="700598"/>
    <lineage>
        <taxon>Bacteria</taxon>
        <taxon>Pseudomonadati</taxon>
        <taxon>Bacteroidota</taxon>
        <taxon>Chitinophagia</taxon>
        <taxon>Chitinophagales</taxon>
        <taxon>Chitinophagaceae</taxon>
        <taxon>Niastella</taxon>
    </lineage>
</organism>
<gene>
    <name evidence="1" type="ordered locus">Niako_3052</name>
</gene>
<evidence type="ECO:0000313" key="2">
    <source>
        <dbReference type="Proteomes" id="UP000005438"/>
    </source>
</evidence>